<feature type="transmembrane region" description="Helical" evidence="2">
    <location>
        <begin position="151"/>
        <end position="174"/>
    </location>
</feature>
<accession>A0A166ER89</accession>
<dbReference type="AlphaFoldDB" id="A0A166ER89"/>
<feature type="compositionally biased region" description="Polar residues" evidence="1">
    <location>
        <begin position="392"/>
        <end position="409"/>
    </location>
</feature>
<evidence type="ECO:0000256" key="1">
    <source>
        <dbReference type="SAM" id="MobiDB-lite"/>
    </source>
</evidence>
<keyword evidence="2" id="KW-0812">Transmembrane</keyword>
<feature type="region of interest" description="Disordered" evidence="1">
    <location>
        <begin position="392"/>
        <end position="444"/>
    </location>
</feature>
<feature type="transmembrane region" description="Helical" evidence="2">
    <location>
        <begin position="78"/>
        <end position="99"/>
    </location>
</feature>
<reference evidence="3 4" key="1">
    <citation type="journal article" date="2016" name="Mol. Biol. Evol.">
        <title>Comparative Genomics of Early-Diverging Mushroom-Forming Fungi Provides Insights into the Origins of Lignocellulose Decay Capabilities.</title>
        <authorList>
            <person name="Nagy L.G."/>
            <person name="Riley R."/>
            <person name="Tritt A."/>
            <person name="Adam C."/>
            <person name="Daum C."/>
            <person name="Floudas D."/>
            <person name="Sun H."/>
            <person name="Yadav J.S."/>
            <person name="Pangilinan J."/>
            <person name="Larsson K.H."/>
            <person name="Matsuura K."/>
            <person name="Barry K."/>
            <person name="Labutti K."/>
            <person name="Kuo R."/>
            <person name="Ohm R.A."/>
            <person name="Bhattacharya S.S."/>
            <person name="Shirouzu T."/>
            <person name="Yoshinaga Y."/>
            <person name="Martin F.M."/>
            <person name="Grigoriev I.V."/>
            <person name="Hibbett D.S."/>
        </authorList>
    </citation>
    <scope>NUCLEOTIDE SEQUENCE [LARGE SCALE GENOMIC DNA]</scope>
    <source>
        <strain evidence="3 4">HHB10207 ss-3</strain>
    </source>
</reference>
<evidence type="ECO:0000256" key="2">
    <source>
        <dbReference type="SAM" id="Phobius"/>
    </source>
</evidence>
<name>A0A166ER89_9AGAM</name>
<dbReference type="EMBL" id="KV428040">
    <property type="protein sequence ID" value="KZT39853.1"/>
    <property type="molecule type" value="Genomic_DNA"/>
</dbReference>
<keyword evidence="2" id="KW-1133">Transmembrane helix</keyword>
<keyword evidence="4" id="KW-1185">Reference proteome</keyword>
<feature type="region of interest" description="Disordered" evidence="1">
    <location>
        <begin position="303"/>
        <end position="323"/>
    </location>
</feature>
<feature type="transmembrane region" description="Helical" evidence="2">
    <location>
        <begin position="217"/>
        <end position="237"/>
    </location>
</feature>
<feature type="transmembrane region" description="Helical" evidence="2">
    <location>
        <begin position="186"/>
        <end position="211"/>
    </location>
</feature>
<feature type="compositionally biased region" description="Basic and acidic residues" evidence="1">
    <location>
        <begin position="423"/>
        <end position="433"/>
    </location>
</feature>
<evidence type="ECO:0000313" key="4">
    <source>
        <dbReference type="Proteomes" id="UP000076798"/>
    </source>
</evidence>
<organism evidence="3 4">
    <name type="scientific">Sistotremastrum suecicum HHB10207 ss-3</name>
    <dbReference type="NCBI Taxonomy" id="1314776"/>
    <lineage>
        <taxon>Eukaryota</taxon>
        <taxon>Fungi</taxon>
        <taxon>Dikarya</taxon>
        <taxon>Basidiomycota</taxon>
        <taxon>Agaricomycotina</taxon>
        <taxon>Agaricomycetes</taxon>
        <taxon>Sistotremastrales</taxon>
        <taxon>Sistotremastraceae</taxon>
        <taxon>Sistotremastrum</taxon>
    </lineage>
</organism>
<feature type="transmembrane region" description="Helical" evidence="2">
    <location>
        <begin position="111"/>
        <end position="131"/>
    </location>
</feature>
<feature type="compositionally biased region" description="Polar residues" evidence="1">
    <location>
        <begin position="303"/>
        <end position="319"/>
    </location>
</feature>
<dbReference type="Proteomes" id="UP000076798">
    <property type="component" value="Unassembled WGS sequence"/>
</dbReference>
<proteinExistence type="predicted"/>
<keyword evidence="2" id="KW-0472">Membrane</keyword>
<gene>
    <name evidence="3" type="ORF">SISSUDRAFT_1044981</name>
</gene>
<feature type="region of interest" description="Disordered" evidence="1">
    <location>
        <begin position="248"/>
        <end position="271"/>
    </location>
</feature>
<protein>
    <submittedName>
        <fullName evidence="3">Uncharacterized protein</fullName>
    </submittedName>
</protein>
<dbReference type="OrthoDB" id="3197626at2759"/>
<sequence length="444" mass="49271">MGVYSWEILNTLSSDLEIFGRLRDAIFDKPSVQRRSDITSYGFYFLSRCVFLGALATGIASLQVPLQTTGVELPCRTVYATTQLFICLSHGSAFIIYLFRTAALLRYNRLICSILIFLALFHWAILVANVFAERWPAKCGNIGVSQLSRLTVRSCHMFTTMLGTSMVIIIFVAIGRRFLALSIRVALFQGGVIYIVITTFAAPIPAVFMLLNIRDDFSAIAVMTSTCVVVVCCNRLIQQGRYRDIAPTFSTNGSDKSEDTDQFPISPDSNFESHRLESLKSWLKRAPPPIASSSYALRNLSTHSTSPMMQDTPGETSASRAEADPETGIIISDCMRSNDEVDSHSCAPKIASSDSSDSFFTDMEIAGDEFANVEDPKPTRIRVPKNTWLLSTPTSFSNDLHSTQNTTSRRQNDIRATPPIPGRSERSKGKGKEVIPSATYDRWR</sequence>
<evidence type="ECO:0000313" key="3">
    <source>
        <dbReference type="EMBL" id="KZT39853.1"/>
    </source>
</evidence>
<feature type="transmembrane region" description="Helical" evidence="2">
    <location>
        <begin position="43"/>
        <end position="66"/>
    </location>
</feature>